<reference evidence="3" key="1">
    <citation type="submission" date="2012-02" db="EMBL/GenBank/DDBJ databases">
        <title>The complete genome of Echinicola vietnamensis DSM 17526.</title>
        <authorList>
            <person name="Lucas S."/>
            <person name="Copeland A."/>
            <person name="Lapidus A."/>
            <person name="Glavina del Rio T."/>
            <person name="Dalin E."/>
            <person name="Tice H."/>
            <person name="Bruce D."/>
            <person name="Goodwin L."/>
            <person name="Pitluck S."/>
            <person name="Peters L."/>
            <person name="Ovchinnikova G."/>
            <person name="Teshima H."/>
            <person name="Kyrpides N."/>
            <person name="Mavromatis K."/>
            <person name="Ivanova N."/>
            <person name="Brettin T."/>
            <person name="Detter J.C."/>
            <person name="Han C."/>
            <person name="Larimer F."/>
            <person name="Land M."/>
            <person name="Hauser L."/>
            <person name="Markowitz V."/>
            <person name="Cheng J.-F."/>
            <person name="Hugenholtz P."/>
            <person name="Woyke T."/>
            <person name="Wu D."/>
            <person name="Brambilla E."/>
            <person name="Klenk H.-P."/>
            <person name="Eisen J.A."/>
        </authorList>
    </citation>
    <scope>NUCLEOTIDE SEQUENCE [LARGE SCALE GENOMIC DNA]</scope>
    <source>
        <strain evidence="3">DSM 17526 / LMG 23754 / KMM 6221</strain>
    </source>
</reference>
<dbReference type="PATRIC" id="fig|926556.3.peg.3465"/>
<evidence type="ECO:0000256" key="1">
    <source>
        <dbReference type="SAM" id="SignalP"/>
    </source>
</evidence>
<feature type="signal peptide" evidence="1">
    <location>
        <begin position="1"/>
        <end position="23"/>
    </location>
</feature>
<dbReference type="STRING" id="926556.Echvi_3286"/>
<evidence type="ECO:0000313" key="2">
    <source>
        <dbReference type="EMBL" id="AGA79510.1"/>
    </source>
</evidence>
<dbReference type="KEGG" id="evi:Echvi_3286"/>
<dbReference type="SUPFAM" id="SSF63825">
    <property type="entry name" value="YWTD domain"/>
    <property type="match status" value="1"/>
</dbReference>
<dbReference type="OrthoDB" id="834772at2"/>
<proteinExistence type="predicted"/>
<evidence type="ECO:0000313" key="3">
    <source>
        <dbReference type="Proteomes" id="UP000010796"/>
    </source>
</evidence>
<keyword evidence="1" id="KW-0732">Signal</keyword>
<dbReference type="AlphaFoldDB" id="L0G3X1"/>
<keyword evidence="3" id="KW-1185">Reference proteome</keyword>
<dbReference type="HOGENOM" id="CLU_815684_0_0_10"/>
<gene>
    <name evidence="2" type="ordered locus">Echvi_3286</name>
</gene>
<dbReference type="EMBL" id="CP003346">
    <property type="protein sequence ID" value="AGA79510.1"/>
    <property type="molecule type" value="Genomic_DNA"/>
</dbReference>
<sequence>MKTLTNTILKTTLIVLPAFGFFACDNDEDMDMPENDVASLFVSSNTSGMITVMDFSSSDVSSSTFASAGADADGIYYDDKNDEIIQLVRSDNSLNVYADIMAAKMDNGLSISLGLSGSGTFVSGREIAVMNDMVVVAESPVEANGNQSSLYVYQKTNNGFTLQNTYEVDFALWGIHLEGNTLYAVVDKTADLAVFNNFMANTDGMISPDKRVTIEGLGRTHGLTYSMEDDLMVLTDIGDASSDSDGGLVIITDFTSTLNGTTDGGTIAMAAQARIEGNNTMLGNPVDVAYSEDSKMIFVAERANGGGRVLVYDYFSTNGNPSPAFSQDVAGASAVYYYED</sequence>
<dbReference type="RefSeq" id="WP_015267056.1">
    <property type="nucleotide sequence ID" value="NC_019904.1"/>
</dbReference>
<name>L0G3X1_ECHVK</name>
<dbReference type="Proteomes" id="UP000010796">
    <property type="component" value="Chromosome"/>
</dbReference>
<dbReference type="eggNOG" id="COG3391">
    <property type="taxonomic scope" value="Bacteria"/>
</dbReference>
<feature type="chain" id="PRO_5003943098" evidence="1">
    <location>
        <begin position="24"/>
        <end position="340"/>
    </location>
</feature>
<accession>L0G3X1</accession>
<organism evidence="2 3">
    <name type="scientific">Echinicola vietnamensis (strain DSM 17526 / LMG 23754 / KMM 6221)</name>
    <dbReference type="NCBI Taxonomy" id="926556"/>
    <lineage>
        <taxon>Bacteria</taxon>
        <taxon>Pseudomonadati</taxon>
        <taxon>Bacteroidota</taxon>
        <taxon>Cytophagia</taxon>
        <taxon>Cytophagales</taxon>
        <taxon>Cyclobacteriaceae</taxon>
        <taxon>Echinicola</taxon>
    </lineage>
</organism>
<dbReference type="PROSITE" id="PS51257">
    <property type="entry name" value="PROKAR_LIPOPROTEIN"/>
    <property type="match status" value="1"/>
</dbReference>
<protein>
    <submittedName>
        <fullName evidence="2">Uncharacterized protein</fullName>
    </submittedName>
</protein>